<organism evidence="2 3">
    <name type="scientific">Novosphingobium album</name>
    <name type="common">ex Liu et al. 2023</name>
    <dbReference type="NCBI Taxonomy" id="3031130"/>
    <lineage>
        <taxon>Bacteria</taxon>
        <taxon>Pseudomonadati</taxon>
        <taxon>Pseudomonadota</taxon>
        <taxon>Alphaproteobacteria</taxon>
        <taxon>Sphingomonadales</taxon>
        <taxon>Sphingomonadaceae</taxon>
        <taxon>Novosphingobium</taxon>
    </lineage>
</organism>
<comment type="caution">
    <text evidence="2">The sequence shown here is derived from an EMBL/GenBank/DDBJ whole genome shotgun (WGS) entry which is preliminary data.</text>
</comment>
<dbReference type="Proteomes" id="UP001216253">
    <property type="component" value="Unassembled WGS sequence"/>
</dbReference>
<protein>
    <submittedName>
        <fullName evidence="2">ATP-binding protein</fullName>
    </submittedName>
</protein>
<accession>A0ABT5WT06</accession>
<evidence type="ECO:0000313" key="3">
    <source>
        <dbReference type="Proteomes" id="UP001216253"/>
    </source>
</evidence>
<keyword evidence="2" id="KW-0547">Nucleotide-binding</keyword>
<proteinExistence type="predicted"/>
<evidence type="ECO:0000313" key="2">
    <source>
        <dbReference type="EMBL" id="MDE8653169.1"/>
    </source>
</evidence>
<reference evidence="2 3" key="1">
    <citation type="submission" date="2023-03" db="EMBL/GenBank/DDBJ databases">
        <title>NovoSphingobium album sp. nov. isolated from polycyclic aromatic hydrocarbons- and heavy-metal polluted soil.</title>
        <authorList>
            <person name="Liu Z."/>
            <person name="Wang K."/>
        </authorList>
    </citation>
    <scope>NUCLEOTIDE SEQUENCE [LARGE SCALE GENOMIC DNA]</scope>
    <source>
        <strain evidence="2 3">H3SJ31-1</strain>
    </source>
</reference>
<gene>
    <name evidence="2" type="ORF">PYV00_15820</name>
</gene>
<keyword evidence="2" id="KW-0067">ATP-binding</keyword>
<dbReference type="GO" id="GO:0005524">
    <property type="term" value="F:ATP binding"/>
    <property type="evidence" value="ECO:0007669"/>
    <property type="project" value="UniProtKB-KW"/>
</dbReference>
<sequence>MRPVTKDDRSDLPSRPLLERDVPLAALGRVLDSARKGRGGTVFVREEAGIGKSSLLRTFAQKCGPVLLLWGVCDAFATAQVLGPLFDMADAFDEHLRNLLSKRAAANVLFTALLAMVRRARASVVMVVEDAP</sequence>
<evidence type="ECO:0000259" key="1">
    <source>
        <dbReference type="Pfam" id="PF13191"/>
    </source>
</evidence>
<keyword evidence="3" id="KW-1185">Reference proteome</keyword>
<feature type="domain" description="Orc1-like AAA ATPase" evidence="1">
    <location>
        <begin position="17"/>
        <end position="131"/>
    </location>
</feature>
<dbReference type="Pfam" id="PF13191">
    <property type="entry name" value="AAA_16"/>
    <property type="match status" value="1"/>
</dbReference>
<dbReference type="EMBL" id="JARESE010000051">
    <property type="protein sequence ID" value="MDE8653169.1"/>
    <property type="molecule type" value="Genomic_DNA"/>
</dbReference>
<name>A0ABT5WT06_9SPHN</name>
<dbReference type="InterPro" id="IPR041664">
    <property type="entry name" value="AAA_16"/>
</dbReference>